<feature type="transmembrane region" description="Helical" evidence="9">
    <location>
        <begin position="597"/>
        <end position="620"/>
    </location>
</feature>
<keyword evidence="4 9" id="KW-0812">Transmembrane</keyword>
<evidence type="ECO:0000313" key="11">
    <source>
        <dbReference type="EMBL" id="GAU88563.1"/>
    </source>
</evidence>
<evidence type="ECO:0000256" key="1">
    <source>
        <dbReference type="ARBA" id="ARBA00004141"/>
    </source>
</evidence>
<evidence type="ECO:0000256" key="3">
    <source>
        <dbReference type="ARBA" id="ARBA00022448"/>
    </source>
</evidence>
<sequence length="747" mass="83231">MAVEAELLPHPYVMEPEADVVPVLWDANSTKIVVVAPPASTTLTVSTTIPNGHPAEVSALPLLPAGSGKLRHLPKRNPVDIEFHELRYSVKEPGCRQRGKGFKTILKGISGKIQSGDLTAIMGPSGAGKSTLMNILAGYKTRQLSGTVSINGQERDLRSFRKMSAYIMQDDQLLPHITVMEAMMISAHLKMDESLDIEYKRAAVHDIMETLGLIECSNTRTERLSGGQRKRLAIAQELVNNPPVMFFDEPTSGLDSSSCFQCVSLLKYLSKGGRTIVCTIHQPSAKIFEMFDKLYMITSGQCIYDGRTSLVVSFLGSFGLKCPPYHNPSDYLTEVSSGDYGEEIIAKLVIAVSQGACRVFEETHKRSMKDMCTCRETPCRCVARRSPRQGFDVDTVSSATSTFLPQLGDGDIQKPSDGSLVEMNGNGTANGHAGVDTSLLPQCEDSNSVVVTAECHSFATTCLTQFRVLFIRTFKSIIRDTTLTRLRLLSHVVIGVLIGLLYMNIGQDGSKVFFNAGCMFFSMLFLMFTALMPTILTFPLEMNVFVREHLNYWYSLKAYYLSKTLADLPFQIVFPLIYGCIVWWMTAQPSDFYRFTIFLTFAVQTSLVAQSLGLVVGAGLSLQSAVFLGPVTAIPILLFSGFFLSLKMIPQYMQWLSYISYVRYSFEGAMLAVYGFDRGSICQTNQTIEELLEGTNMCYFSDAKSFLDEMGITNTHWWLDFLVLCMFFVVLRVIAYLVLRWKVRSYR</sequence>
<evidence type="ECO:0000259" key="10">
    <source>
        <dbReference type="PROSITE" id="PS50893"/>
    </source>
</evidence>
<keyword evidence="5" id="KW-0547">Nucleotide-binding</keyword>
<dbReference type="InterPro" id="IPR003593">
    <property type="entry name" value="AAA+_ATPase"/>
</dbReference>
<dbReference type="InterPro" id="IPR003439">
    <property type="entry name" value="ABC_transporter-like_ATP-bd"/>
</dbReference>
<dbReference type="Proteomes" id="UP000186922">
    <property type="component" value="Unassembled WGS sequence"/>
</dbReference>
<dbReference type="PROSITE" id="PS50893">
    <property type="entry name" value="ABC_TRANSPORTER_2"/>
    <property type="match status" value="1"/>
</dbReference>
<dbReference type="FunFam" id="3.40.50.300:FF:000891">
    <property type="entry name" value="ATP-binding cassette sub-family G member"/>
    <property type="match status" value="1"/>
</dbReference>
<evidence type="ECO:0000256" key="9">
    <source>
        <dbReference type="SAM" id="Phobius"/>
    </source>
</evidence>
<dbReference type="InterPro" id="IPR017871">
    <property type="entry name" value="ABC_transporter-like_CS"/>
</dbReference>
<dbReference type="GO" id="GO:0140359">
    <property type="term" value="F:ABC-type transporter activity"/>
    <property type="evidence" value="ECO:0007669"/>
    <property type="project" value="InterPro"/>
</dbReference>
<dbReference type="InterPro" id="IPR043926">
    <property type="entry name" value="ABCG_dom"/>
</dbReference>
<feature type="transmembrane region" description="Helical" evidence="9">
    <location>
        <begin position="568"/>
        <end position="585"/>
    </location>
</feature>
<reference evidence="11 12" key="1">
    <citation type="journal article" date="2016" name="Nat. Commun.">
        <title>Extremotolerant tardigrade genome and improved radiotolerance of human cultured cells by tardigrade-unique protein.</title>
        <authorList>
            <person name="Hashimoto T."/>
            <person name="Horikawa D.D."/>
            <person name="Saito Y."/>
            <person name="Kuwahara H."/>
            <person name="Kozuka-Hata H."/>
            <person name="Shin-I T."/>
            <person name="Minakuchi Y."/>
            <person name="Ohishi K."/>
            <person name="Motoyama A."/>
            <person name="Aizu T."/>
            <person name="Enomoto A."/>
            <person name="Kondo K."/>
            <person name="Tanaka S."/>
            <person name="Hara Y."/>
            <person name="Koshikawa S."/>
            <person name="Sagara H."/>
            <person name="Miura T."/>
            <person name="Yokobori S."/>
            <person name="Miyagawa K."/>
            <person name="Suzuki Y."/>
            <person name="Kubo T."/>
            <person name="Oyama M."/>
            <person name="Kohara Y."/>
            <person name="Fujiyama A."/>
            <person name="Arakawa K."/>
            <person name="Katayama T."/>
            <person name="Toyoda A."/>
            <person name="Kunieda T."/>
        </authorList>
    </citation>
    <scope>NUCLEOTIDE SEQUENCE [LARGE SCALE GENOMIC DNA]</scope>
    <source>
        <strain evidence="11 12">YOKOZUNA-1</strain>
    </source>
</reference>
<keyword evidence="6" id="KW-0067">ATP-binding</keyword>
<keyword evidence="12" id="KW-1185">Reference proteome</keyword>
<evidence type="ECO:0000256" key="5">
    <source>
        <dbReference type="ARBA" id="ARBA00022741"/>
    </source>
</evidence>
<dbReference type="OrthoDB" id="66620at2759"/>
<dbReference type="AlphaFoldDB" id="A0A1D1UQC5"/>
<organism evidence="11 12">
    <name type="scientific">Ramazzottius varieornatus</name>
    <name type="common">Water bear</name>
    <name type="synonym">Tardigrade</name>
    <dbReference type="NCBI Taxonomy" id="947166"/>
    <lineage>
        <taxon>Eukaryota</taxon>
        <taxon>Metazoa</taxon>
        <taxon>Ecdysozoa</taxon>
        <taxon>Tardigrada</taxon>
        <taxon>Eutardigrada</taxon>
        <taxon>Parachela</taxon>
        <taxon>Hypsibioidea</taxon>
        <taxon>Ramazzottiidae</taxon>
        <taxon>Ramazzottius</taxon>
    </lineage>
</organism>
<dbReference type="PROSITE" id="PS00211">
    <property type="entry name" value="ABC_TRANSPORTER_1"/>
    <property type="match status" value="1"/>
</dbReference>
<comment type="caution">
    <text evidence="11">The sequence shown here is derived from an EMBL/GenBank/DDBJ whole genome shotgun (WGS) entry which is preliminary data.</text>
</comment>
<dbReference type="PANTHER" id="PTHR48041:SF78">
    <property type="entry name" value="ABC TRANSPORTER EXPRESSED IN TRACHEA, ISOFORM A"/>
    <property type="match status" value="1"/>
</dbReference>
<dbReference type="InterPro" id="IPR013525">
    <property type="entry name" value="ABC2_TM"/>
</dbReference>
<protein>
    <recommendedName>
        <fullName evidence="10">ABC transporter domain-containing protein</fullName>
    </recommendedName>
</protein>
<dbReference type="Pfam" id="PF00005">
    <property type="entry name" value="ABC_tran"/>
    <property type="match status" value="1"/>
</dbReference>
<dbReference type="InterPro" id="IPR027417">
    <property type="entry name" value="P-loop_NTPase"/>
</dbReference>
<comment type="subcellular location">
    <subcellularLocation>
        <location evidence="1">Membrane</location>
        <topology evidence="1">Multi-pass membrane protein</topology>
    </subcellularLocation>
</comment>
<dbReference type="EMBL" id="BDGG01000001">
    <property type="protein sequence ID" value="GAU88563.1"/>
    <property type="molecule type" value="Genomic_DNA"/>
</dbReference>
<keyword evidence="8 9" id="KW-0472">Membrane</keyword>
<dbReference type="Pfam" id="PF19055">
    <property type="entry name" value="ABC2_membrane_7"/>
    <property type="match status" value="1"/>
</dbReference>
<gene>
    <name evidence="11" type="primary">RvY_01244-1</name>
    <name evidence="11" type="synonym">RvY_01244.1</name>
    <name evidence="11" type="ORF">RvY_01244</name>
</gene>
<dbReference type="GO" id="GO:0005524">
    <property type="term" value="F:ATP binding"/>
    <property type="evidence" value="ECO:0007669"/>
    <property type="project" value="UniProtKB-KW"/>
</dbReference>
<proteinExistence type="inferred from homology"/>
<dbReference type="InterPro" id="IPR050352">
    <property type="entry name" value="ABCG_transporters"/>
</dbReference>
<dbReference type="GO" id="GO:0016887">
    <property type="term" value="F:ATP hydrolysis activity"/>
    <property type="evidence" value="ECO:0007669"/>
    <property type="project" value="InterPro"/>
</dbReference>
<keyword evidence="3" id="KW-0813">Transport</keyword>
<dbReference type="SMART" id="SM00382">
    <property type="entry name" value="AAA"/>
    <property type="match status" value="1"/>
</dbReference>
<evidence type="ECO:0000256" key="8">
    <source>
        <dbReference type="ARBA" id="ARBA00023136"/>
    </source>
</evidence>
<feature type="transmembrane region" description="Helical" evidence="9">
    <location>
        <begin position="658"/>
        <end position="676"/>
    </location>
</feature>
<feature type="transmembrane region" description="Helical" evidence="9">
    <location>
        <begin position="717"/>
        <end position="739"/>
    </location>
</feature>
<feature type="domain" description="ABC transporter" evidence="10">
    <location>
        <begin position="81"/>
        <end position="324"/>
    </location>
</feature>
<dbReference type="CDD" id="cd03213">
    <property type="entry name" value="ABCG_EPDR"/>
    <property type="match status" value="1"/>
</dbReference>
<feature type="transmembrane region" description="Helical" evidence="9">
    <location>
        <begin position="512"/>
        <end position="536"/>
    </location>
</feature>
<comment type="similarity">
    <text evidence="2">Belongs to the ABC transporter superfamily. ABCG family. Eye pigment precursor importer (TC 3.A.1.204) subfamily.</text>
</comment>
<dbReference type="PANTHER" id="PTHR48041">
    <property type="entry name" value="ABC TRANSPORTER G FAMILY MEMBER 28"/>
    <property type="match status" value="1"/>
</dbReference>
<dbReference type="Pfam" id="PF01061">
    <property type="entry name" value="ABC2_membrane"/>
    <property type="match status" value="1"/>
</dbReference>
<evidence type="ECO:0000256" key="2">
    <source>
        <dbReference type="ARBA" id="ARBA00005814"/>
    </source>
</evidence>
<dbReference type="STRING" id="947166.A0A1D1UQC5"/>
<evidence type="ECO:0000256" key="4">
    <source>
        <dbReference type="ARBA" id="ARBA00022692"/>
    </source>
</evidence>
<keyword evidence="7 9" id="KW-1133">Transmembrane helix</keyword>
<feature type="transmembrane region" description="Helical" evidence="9">
    <location>
        <begin position="626"/>
        <end position="646"/>
    </location>
</feature>
<dbReference type="GO" id="GO:0005886">
    <property type="term" value="C:plasma membrane"/>
    <property type="evidence" value="ECO:0007669"/>
    <property type="project" value="TreeGrafter"/>
</dbReference>
<evidence type="ECO:0000256" key="7">
    <source>
        <dbReference type="ARBA" id="ARBA00022989"/>
    </source>
</evidence>
<dbReference type="SUPFAM" id="SSF52540">
    <property type="entry name" value="P-loop containing nucleoside triphosphate hydrolases"/>
    <property type="match status" value="1"/>
</dbReference>
<accession>A0A1D1UQC5</accession>
<name>A0A1D1UQC5_RAMVA</name>
<evidence type="ECO:0000256" key="6">
    <source>
        <dbReference type="ARBA" id="ARBA00022840"/>
    </source>
</evidence>
<dbReference type="Gene3D" id="3.40.50.300">
    <property type="entry name" value="P-loop containing nucleotide triphosphate hydrolases"/>
    <property type="match status" value="1"/>
</dbReference>
<feature type="transmembrane region" description="Helical" evidence="9">
    <location>
        <begin position="488"/>
        <end position="505"/>
    </location>
</feature>
<evidence type="ECO:0000313" key="12">
    <source>
        <dbReference type="Proteomes" id="UP000186922"/>
    </source>
</evidence>